<keyword evidence="3" id="KW-1185">Reference proteome</keyword>
<dbReference type="Proteomes" id="UP000241808">
    <property type="component" value="Unassembled WGS sequence"/>
</dbReference>
<dbReference type="EMBL" id="PZZL01000002">
    <property type="protein sequence ID" value="PTM61247.1"/>
    <property type="molecule type" value="Genomic_DNA"/>
</dbReference>
<keyword evidence="1" id="KW-0472">Membrane</keyword>
<protein>
    <submittedName>
        <fullName evidence="2">Uncharacterized protein</fullName>
    </submittedName>
</protein>
<dbReference type="AlphaFoldDB" id="A0A2T4ZH53"/>
<evidence type="ECO:0000313" key="2">
    <source>
        <dbReference type="EMBL" id="PTM61247.1"/>
    </source>
</evidence>
<proteinExistence type="predicted"/>
<accession>A0A2T4ZH53</accession>
<name>A0A2T4ZH53_9HYPH</name>
<evidence type="ECO:0000256" key="1">
    <source>
        <dbReference type="SAM" id="Phobius"/>
    </source>
</evidence>
<organism evidence="2 3">
    <name type="scientific">Phreatobacter oligotrophus</name>
    <dbReference type="NCBI Taxonomy" id="1122261"/>
    <lineage>
        <taxon>Bacteria</taxon>
        <taxon>Pseudomonadati</taxon>
        <taxon>Pseudomonadota</taxon>
        <taxon>Alphaproteobacteria</taxon>
        <taxon>Hyphomicrobiales</taxon>
        <taxon>Phreatobacteraceae</taxon>
        <taxon>Phreatobacter</taxon>
    </lineage>
</organism>
<evidence type="ECO:0000313" key="3">
    <source>
        <dbReference type="Proteomes" id="UP000241808"/>
    </source>
</evidence>
<feature type="transmembrane region" description="Helical" evidence="1">
    <location>
        <begin position="45"/>
        <end position="67"/>
    </location>
</feature>
<gene>
    <name evidence="2" type="ORF">C8P69_102634</name>
</gene>
<dbReference type="RefSeq" id="WP_146167297.1">
    <property type="nucleotide sequence ID" value="NZ_PZZL01000002.1"/>
</dbReference>
<comment type="caution">
    <text evidence="2">The sequence shown here is derived from an EMBL/GenBank/DDBJ whole genome shotgun (WGS) entry which is preliminary data.</text>
</comment>
<keyword evidence="1" id="KW-1133">Transmembrane helix</keyword>
<reference evidence="2 3" key="1">
    <citation type="submission" date="2018-04" db="EMBL/GenBank/DDBJ databases">
        <title>Genomic Encyclopedia of Archaeal and Bacterial Type Strains, Phase II (KMG-II): from individual species to whole genera.</title>
        <authorList>
            <person name="Goeker M."/>
        </authorList>
    </citation>
    <scope>NUCLEOTIDE SEQUENCE [LARGE SCALE GENOMIC DNA]</scope>
    <source>
        <strain evidence="2 3">DSM 25521</strain>
    </source>
</reference>
<sequence length="121" mass="12885">MTFTRILALLWAFACLVLALAEWSSLAMVGFPDGHLTVWEQETVGLRRWLLALCVVQALVIAGLAILRPRTSRIGLAAAVLAAGVLVVIPMIVVATCPGSESCRAGYERLTGRMLDHGIGG</sequence>
<keyword evidence="1" id="KW-0812">Transmembrane</keyword>
<feature type="transmembrane region" description="Helical" evidence="1">
    <location>
        <begin position="74"/>
        <end position="95"/>
    </location>
</feature>
<dbReference type="OrthoDB" id="8097886at2"/>